<proteinExistence type="inferred from homology"/>
<keyword evidence="3" id="KW-0812">Transmembrane</keyword>
<dbReference type="RefSeq" id="XP_007775255.1">
    <property type="nucleotide sequence ID" value="XM_007777065.1"/>
</dbReference>
<dbReference type="Pfam" id="PF00026">
    <property type="entry name" value="Asp"/>
    <property type="match status" value="1"/>
</dbReference>
<sequence length="539" mass="57700">MKPSSFLPFGLGLANAVGATRLSMSGRRSDVDPYNLQRRTSIGGNMNVTSASNLQYVINSTLGGEAISIMIDTGSSDFVCSKKINNATDQKYNESVSYAGGSALGEVYSATLHFADYVIPDQFYIYDSSSDAFGSLDGLVGLGPSAGSAVRTGGPNNSKADPPVDRIFLMDNSTDNYITILLSRSDDPDEPYPGELTVSEAIPDHAAILNQTKLEIAQVALDLQHWQVYLDEDGIKGPDGQRISIKSNVTDSKYPKNASVVFDTGFSLPQVPGYVAEAFYGNVSGASMQNISGLGNVWVLPCDVELSVSFFFAGVEFPIHPLDLNFDSLGTQSENDTEYCVGAFQPFSFDQEEAGVVPYDMILGMAFLRNAYMLINFGDYIDVDTPKDGAAYIQLLPLTTNTTEASADFKKERQQQNEDDSSPTDKAKNEVTDLWNKVTGHTGSLSTAAVGGIIAGVAAVALALVGGLIFCCMRRRRGSKSASSSAAAGASYAQWMPGYGNSYRGLNEATPAGADDMRIHSAAQPGSQQQYSTAWDHHH</sequence>
<dbReference type="Proteomes" id="UP000053558">
    <property type="component" value="Unassembled WGS sequence"/>
</dbReference>
<name>R7SEQ2_CONPW</name>
<keyword evidence="6" id="KW-1185">Reference proteome</keyword>
<dbReference type="eggNOG" id="ENOG502S58F">
    <property type="taxonomic scope" value="Eukaryota"/>
</dbReference>
<dbReference type="SUPFAM" id="SSF50630">
    <property type="entry name" value="Acid proteases"/>
    <property type="match status" value="1"/>
</dbReference>
<dbReference type="KEGG" id="cput:CONPUDRAFT_93826"/>
<dbReference type="InterPro" id="IPR034164">
    <property type="entry name" value="Pepsin-like_dom"/>
</dbReference>
<dbReference type="OrthoDB" id="15189at2759"/>
<gene>
    <name evidence="5" type="ORF">CONPUDRAFT_93826</name>
</gene>
<dbReference type="CDD" id="cd05471">
    <property type="entry name" value="pepsin_like"/>
    <property type="match status" value="1"/>
</dbReference>
<evidence type="ECO:0000313" key="5">
    <source>
        <dbReference type="EMBL" id="EIW74658.1"/>
    </source>
</evidence>
<dbReference type="InterPro" id="IPR033121">
    <property type="entry name" value="PEPTIDASE_A1"/>
</dbReference>
<dbReference type="EMBL" id="JH711591">
    <property type="protein sequence ID" value="EIW74658.1"/>
    <property type="molecule type" value="Genomic_DNA"/>
</dbReference>
<evidence type="ECO:0000256" key="3">
    <source>
        <dbReference type="SAM" id="Phobius"/>
    </source>
</evidence>
<dbReference type="PROSITE" id="PS51767">
    <property type="entry name" value="PEPTIDASE_A1"/>
    <property type="match status" value="1"/>
</dbReference>
<organism evidence="5 6">
    <name type="scientific">Coniophora puteana (strain RWD-64-598)</name>
    <name type="common">Brown rot fungus</name>
    <dbReference type="NCBI Taxonomy" id="741705"/>
    <lineage>
        <taxon>Eukaryota</taxon>
        <taxon>Fungi</taxon>
        <taxon>Dikarya</taxon>
        <taxon>Basidiomycota</taxon>
        <taxon>Agaricomycotina</taxon>
        <taxon>Agaricomycetes</taxon>
        <taxon>Agaricomycetidae</taxon>
        <taxon>Boletales</taxon>
        <taxon>Coniophorineae</taxon>
        <taxon>Coniophoraceae</taxon>
        <taxon>Coniophora</taxon>
    </lineage>
</organism>
<dbReference type="AlphaFoldDB" id="R7SEQ2"/>
<dbReference type="InterPro" id="IPR021109">
    <property type="entry name" value="Peptidase_aspartic_dom_sf"/>
</dbReference>
<feature type="region of interest" description="Disordered" evidence="2">
    <location>
        <begin position="409"/>
        <end position="428"/>
    </location>
</feature>
<dbReference type="GeneID" id="19211614"/>
<dbReference type="OMA" id="YCVGAFQ"/>
<dbReference type="PANTHER" id="PTHR47966:SF51">
    <property type="entry name" value="BETA-SITE APP-CLEAVING ENZYME, ISOFORM A-RELATED"/>
    <property type="match status" value="1"/>
</dbReference>
<feature type="domain" description="Peptidase A1" evidence="4">
    <location>
        <begin position="56"/>
        <end position="391"/>
    </location>
</feature>
<dbReference type="GO" id="GO:0006508">
    <property type="term" value="P:proteolysis"/>
    <property type="evidence" value="ECO:0007669"/>
    <property type="project" value="UniProtKB-KW"/>
</dbReference>
<protein>
    <submittedName>
        <fullName evidence="5">Acid protease</fullName>
    </submittedName>
</protein>
<dbReference type="GO" id="GO:0004190">
    <property type="term" value="F:aspartic-type endopeptidase activity"/>
    <property type="evidence" value="ECO:0007669"/>
    <property type="project" value="InterPro"/>
</dbReference>
<keyword evidence="5" id="KW-0645">Protease</keyword>
<dbReference type="PANTHER" id="PTHR47966">
    <property type="entry name" value="BETA-SITE APP-CLEAVING ENZYME, ISOFORM A-RELATED"/>
    <property type="match status" value="1"/>
</dbReference>
<keyword evidence="3" id="KW-0472">Membrane</keyword>
<keyword evidence="3" id="KW-1133">Transmembrane helix</keyword>
<dbReference type="Gene3D" id="2.40.70.10">
    <property type="entry name" value="Acid Proteases"/>
    <property type="match status" value="2"/>
</dbReference>
<feature type="transmembrane region" description="Helical" evidence="3">
    <location>
        <begin position="448"/>
        <end position="471"/>
    </location>
</feature>
<dbReference type="InterPro" id="IPR001461">
    <property type="entry name" value="Aspartic_peptidase_A1"/>
</dbReference>
<reference evidence="6" key="1">
    <citation type="journal article" date="2012" name="Science">
        <title>The Paleozoic origin of enzymatic lignin decomposition reconstructed from 31 fungal genomes.</title>
        <authorList>
            <person name="Floudas D."/>
            <person name="Binder M."/>
            <person name="Riley R."/>
            <person name="Barry K."/>
            <person name="Blanchette R.A."/>
            <person name="Henrissat B."/>
            <person name="Martinez A.T."/>
            <person name="Otillar R."/>
            <person name="Spatafora J.W."/>
            <person name="Yadav J.S."/>
            <person name="Aerts A."/>
            <person name="Benoit I."/>
            <person name="Boyd A."/>
            <person name="Carlson A."/>
            <person name="Copeland A."/>
            <person name="Coutinho P.M."/>
            <person name="de Vries R.P."/>
            <person name="Ferreira P."/>
            <person name="Findley K."/>
            <person name="Foster B."/>
            <person name="Gaskell J."/>
            <person name="Glotzer D."/>
            <person name="Gorecki P."/>
            <person name="Heitman J."/>
            <person name="Hesse C."/>
            <person name="Hori C."/>
            <person name="Igarashi K."/>
            <person name="Jurgens J.A."/>
            <person name="Kallen N."/>
            <person name="Kersten P."/>
            <person name="Kohler A."/>
            <person name="Kuees U."/>
            <person name="Kumar T.K.A."/>
            <person name="Kuo A."/>
            <person name="LaButti K."/>
            <person name="Larrondo L.F."/>
            <person name="Lindquist E."/>
            <person name="Ling A."/>
            <person name="Lombard V."/>
            <person name="Lucas S."/>
            <person name="Lundell T."/>
            <person name="Martin R."/>
            <person name="McLaughlin D.J."/>
            <person name="Morgenstern I."/>
            <person name="Morin E."/>
            <person name="Murat C."/>
            <person name="Nagy L.G."/>
            <person name="Nolan M."/>
            <person name="Ohm R.A."/>
            <person name="Patyshakuliyeva A."/>
            <person name="Rokas A."/>
            <person name="Ruiz-Duenas F.J."/>
            <person name="Sabat G."/>
            <person name="Salamov A."/>
            <person name="Samejima M."/>
            <person name="Schmutz J."/>
            <person name="Slot J.C."/>
            <person name="St John F."/>
            <person name="Stenlid J."/>
            <person name="Sun H."/>
            <person name="Sun S."/>
            <person name="Syed K."/>
            <person name="Tsang A."/>
            <person name="Wiebenga A."/>
            <person name="Young D."/>
            <person name="Pisabarro A."/>
            <person name="Eastwood D.C."/>
            <person name="Martin F."/>
            <person name="Cullen D."/>
            <person name="Grigoriev I.V."/>
            <person name="Hibbett D.S."/>
        </authorList>
    </citation>
    <scope>NUCLEOTIDE SEQUENCE [LARGE SCALE GENOMIC DNA]</scope>
    <source>
        <strain evidence="6">RWD-64-598 SS2</strain>
    </source>
</reference>
<keyword evidence="5" id="KW-0378">Hydrolase</keyword>
<evidence type="ECO:0000256" key="2">
    <source>
        <dbReference type="SAM" id="MobiDB-lite"/>
    </source>
</evidence>
<evidence type="ECO:0000259" key="4">
    <source>
        <dbReference type="PROSITE" id="PS51767"/>
    </source>
</evidence>
<comment type="similarity">
    <text evidence="1">Belongs to the peptidase A1 family.</text>
</comment>
<accession>R7SEQ2</accession>
<evidence type="ECO:0000256" key="1">
    <source>
        <dbReference type="ARBA" id="ARBA00007447"/>
    </source>
</evidence>
<evidence type="ECO:0000313" key="6">
    <source>
        <dbReference type="Proteomes" id="UP000053558"/>
    </source>
</evidence>